<reference evidence="10 11" key="1">
    <citation type="submission" date="2019-08" db="EMBL/GenBank/DDBJ databases">
        <title>Deep-cultivation of Planctomycetes and their phenomic and genomic characterization uncovers novel biology.</title>
        <authorList>
            <person name="Wiegand S."/>
            <person name="Jogler M."/>
            <person name="Boedeker C."/>
            <person name="Pinto D."/>
            <person name="Vollmers J."/>
            <person name="Rivas-Marin E."/>
            <person name="Kohn T."/>
            <person name="Peeters S.H."/>
            <person name="Heuer A."/>
            <person name="Rast P."/>
            <person name="Oberbeckmann S."/>
            <person name="Bunk B."/>
            <person name="Jeske O."/>
            <person name="Meyerdierks A."/>
            <person name="Storesund J.E."/>
            <person name="Kallscheuer N."/>
            <person name="Luecker S."/>
            <person name="Lage O.M."/>
            <person name="Pohl T."/>
            <person name="Merkel B.J."/>
            <person name="Hornburger P."/>
            <person name="Mueller R.-W."/>
            <person name="Bruemmer F."/>
            <person name="Labrenz M."/>
            <person name="Spormann A.M."/>
            <person name="Op den Camp H."/>
            <person name="Overmann J."/>
            <person name="Amann R."/>
            <person name="Jetten M.S.M."/>
            <person name="Mascher T."/>
            <person name="Medema M.H."/>
            <person name="Devos D.P."/>
            <person name="Kaster A.-K."/>
            <person name="Ovreas L."/>
            <person name="Rohde M."/>
            <person name="Galperin M.Y."/>
            <person name="Jogler C."/>
        </authorList>
    </citation>
    <scope>NUCLEOTIDE SEQUENCE [LARGE SCALE GENOMIC DNA]</scope>
    <source>
        <strain evidence="10 11">Pr1d</strain>
    </source>
</reference>
<feature type="domain" description="ABC3 transporter permease C-terminal" evidence="8">
    <location>
        <begin position="309"/>
        <end position="420"/>
    </location>
</feature>
<evidence type="ECO:0000256" key="3">
    <source>
        <dbReference type="ARBA" id="ARBA00022692"/>
    </source>
</evidence>
<keyword evidence="4 7" id="KW-1133">Transmembrane helix</keyword>
<feature type="transmembrane region" description="Helical" evidence="7">
    <location>
        <begin position="300"/>
        <end position="327"/>
    </location>
</feature>
<dbReference type="InterPro" id="IPR050250">
    <property type="entry name" value="Macrolide_Exporter_MacB"/>
</dbReference>
<proteinExistence type="inferred from homology"/>
<evidence type="ECO:0000313" key="10">
    <source>
        <dbReference type="EMBL" id="QEG34618.1"/>
    </source>
</evidence>
<dbReference type="Pfam" id="PF02687">
    <property type="entry name" value="FtsX"/>
    <property type="match status" value="1"/>
</dbReference>
<comment type="subcellular location">
    <subcellularLocation>
        <location evidence="1">Cell membrane</location>
        <topology evidence="1">Multi-pass membrane protein</topology>
    </subcellularLocation>
</comment>
<keyword evidence="2" id="KW-1003">Cell membrane</keyword>
<keyword evidence="5 7" id="KW-0472">Membrane</keyword>
<dbReference type="RefSeq" id="WP_148073244.1">
    <property type="nucleotide sequence ID" value="NZ_CP042913.1"/>
</dbReference>
<feature type="domain" description="MacB-like periplasmic core" evidence="9">
    <location>
        <begin position="25"/>
        <end position="270"/>
    </location>
</feature>
<keyword evidence="10" id="KW-0378">Hydrolase</keyword>
<dbReference type="OrthoDB" id="9770099at2"/>
<evidence type="ECO:0000256" key="4">
    <source>
        <dbReference type="ARBA" id="ARBA00022989"/>
    </source>
</evidence>
<dbReference type="GO" id="GO:0022857">
    <property type="term" value="F:transmembrane transporter activity"/>
    <property type="evidence" value="ECO:0007669"/>
    <property type="project" value="TreeGrafter"/>
</dbReference>
<evidence type="ECO:0000313" key="11">
    <source>
        <dbReference type="Proteomes" id="UP000323917"/>
    </source>
</evidence>
<gene>
    <name evidence="10" type="primary">macB_3</name>
    <name evidence="10" type="ORF">Pr1d_19000</name>
</gene>
<feature type="transmembrane region" description="Helical" evidence="7">
    <location>
        <begin position="390"/>
        <end position="410"/>
    </location>
</feature>
<evidence type="ECO:0000259" key="9">
    <source>
        <dbReference type="Pfam" id="PF12704"/>
    </source>
</evidence>
<dbReference type="KEGG" id="bgok:Pr1d_19000"/>
<dbReference type="PANTHER" id="PTHR30572:SF4">
    <property type="entry name" value="ABC TRANSPORTER PERMEASE YTRF"/>
    <property type="match status" value="1"/>
</dbReference>
<keyword evidence="11" id="KW-1185">Reference proteome</keyword>
<name>A0A5B9Q6H7_9BACT</name>
<dbReference type="InterPro" id="IPR025857">
    <property type="entry name" value="MacB_PCD"/>
</dbReference>
<keyword evidence="10" id="KW-0547">Nucleotide-binding</keyword>
<dbReference type="GO" id="GO:0005886">
    <property type="term" value="C:plasma membrane"/>
    <property type="evidence" value="ECO:0007669"/>
    <property type="project" value="UniProtKB-SubCell"/>
</dbReference>
<evidence type="ECO:0000256" key="6">
    <source>
        <dbReference type="ARBA" id="ARBA00038076"/>
    </source>
</evidence>
<evidence type="ECO:0000259" key="8">
    <source>
        <dbReference type="Pfam" id="PF02687"/>
    </source>
</evidence>
<accession>A0A5B9Q6H7</accession>
<organism evidence="10 11">
    <name type="scientific">Bythopirellula goksoeyrii</name>
    <dbReference type="NCBI Taxonomy" id="1400387"/>
    <lineage>
        <taxon>Bacteria</taxon>
        <taxon>Pseudomonadati</taxon>
        <taxon>Planctomycetota</taxon>
        <taxon>Planctomycetia</taxon>
        <taxon>Pirellulales</taxon>
        <taxon>Lacipirellulaceae</taxon>
        <taxon>Bythopirellula</taxon>
    </lineage>
</organism>
<feature type="transmembrane region" description="Helical" evidence="7">
    <location>
        <begin position="26"/>
        <end position="46"/>
    </location>
</feature>
<dbReference type="PANTHER" id="PTHR30572">
    <property type="entry name" value="MEMBRANE COMPONENT OF TRANSPORTER-RELATED"/>
    <property type="match status" value="1"/>
</dbReference>
<sequence length="427" mass="46703">MLLSGRQRALLRTAVNGVMLHKLRSLLTVLGLVFGVASVIVMLAVGEGASRQAQEQIEALGVTNVIVRTVKPTESDAEVDFRAFEQDYGLTYADLRRIDDTIVSAIRITPMREFPQEARYGAQKIDCRLVAVHPSYFEANRIGLARGRFLEPVDLEQRANVCVIGEEVARKVFREQSPLGKSIQVANRHFFQVVGVQSYKTPSAGVGSSLSAQDLNRDIVIPLSTDRSRIGDVIERVEQGSYSRQRLELSQITVEVRDRYQVKSTANALEGLLAKYHPQKDYVITVPLDLLEQAQATQRIFNFVLGATAAISLLVGGIGIMNIMLATVSERTHEIGIRRALGAKQSDIIFQFLIETVTLSLFGTGLGVLLGLAAPSLVTYLSGMDTVVTIWSVGVAVVVSLTVGIAFGIYPARQAARLDPIEALRRA</sequence>
<dbReference type="Proteomes" id="UP000323917">
    <property type="component" value="Chromosome"/>
</dbReference>
<protein>
    <submittedName>
        <fullName evidence="10">Macrolide export ATP-binding/permease protein MacB</fullName>
        <ecNumber evidence="10">3.6.3.-</ecNumber>
    </submittedName>
</protein>
<dbReference type="InterPro" id="IPR003838">
    <property type="entry name" value="ABC3_permease_C"/>
</dbReference>
<dbReference type="GO" id="GO:0005524">
    <property type="term" value="F:ATP binding"/>
    <property type="evidence" value="ECO:0007669"/>
    <property type="project" value="UniProtKB-KW"/>
</dbReference>
<evidence type="ECO:0000256" key="7">
    <source>
        <dbReference type="SAM" id="Phobius"/>
    </source>
</evidence>
<comment type="similarity">
    <text evidence="6">Belongs to the ABC-4 integral membrane protein family.</text>
</comment>
<dbReference type="Pfam" id="PF12704">
    <property type="entry name" value="MacB_PCD"/>
    <property type="match status" value="1"/>
</dbReference>
<evidence type="ECO:0000256" key="5">
    <source>
        <dbReference type="ARBA" id="ARBA00023136"/>
    </source>
</evidence>
<feature type="transmembrane region" description="Helical" evidence="7">
    <location>
        <begin position="348"/>
        <end position="370"/>
    </location>
</feature>
<dbReference type="AlphaFoldDB" id="A0A5B9Q6H7"/>
<dbReference type="GO" id="GO:0016787">
    <property type="term" value="F:hydrolase activity"/>
    <property type="evidence" value="ECO:0007669"/>
    <property type="project" value="UniProtKB-KW"/>
</dbReference>
<keyword evidence="3 7" id="KW-0812">Transmembrane</keyword>
<dbReference type="EMBL" id="CP042913">
    <property type="protein sequence ID" value="QEG34618.1"/>
    <property type="molecule type" value="Genomic_DNA"/>
</dbReference>
<evidence type="ECO:0000256" key="1">
    <source>
        <dbReference type="ARBA" id="ARBA00004651"/>
    </source>
</evidence>
<dbReference type="EC" id="3.6.3.-" evidence="10"/>
<keyword evidence="10" id="KW-0067">ATP-binding</keyword>
<evidence type="ECO:0000256" key="2">
    <source>
        <dbReference type="ARBA" id="ARBA00022475"/>
    </source>
</evidence>